<dbReference type="NCBIfam" id="TIGR01845">
    <property type="entry name" value="outer_NodT"/>
    <property type="match status" value="1"/>
</dbReference>
<keyword evidence="5" id="KW-1185">Reference proteome</keyword>
<comment type="subcellular location">
    <subcellularLocation>
        <location evidence="2">Cell outer membrane</location>
        <topology evidence="2">Lipid-anchor</topology>
    </subcellularLocation>
</comment>
<evidence type="ECO:0000256" key="1">
    <source>
        <dbReference type="ARBA" id="ARBA00007613"/>
    </source>
</evidence>
<dbReference type="Pfam" id="PF02321">
    <property type="entry name" value="OEP"/>
    <property type="match status" value="2"/>
</dbReference>
<comment type="caution">
    <text evidence="4">The sequence shown here is derived from an EMBL/GenBank/DDBJ whole genome shotgun (WGS) entry which is preliminary data.</text>
</comment>
<keyword evidence="2" id="KW-0472">Membrane</keyword>
<accession>A0ABU9GS20</accession>
<evidence type="ECO:0000256" key="2">
    <source>
        <dbReference type="RuleBase" id="RU362097"/>
    </source>
</evidence>
<evidence type="ECO:0000313" key="4">
    <source>
        <dbReference type="EMBL" id="MEL0630133.1"/>
    </source>
</evidence>
<name>A0ABU9GS20_9GAMM</name>
<dbReference type="PANTHER" id="PTHR30203">
    <property type="entry name" value="OUTER MEMBRANE CATION EFFLUX PROTEIN"/>
    <property type="match status" value="1"/>
</dbReference>
<evidence type="ECO:0000256" key="3">
    <source>
        <dbReference type="SAM" id="Coils"/>
    </source>
</evidence>
<dbReference type="InterPro" id="IPR003423">
    <property type="entry name" value="OMP_efflux"/>
</dbReference>
<reference evidence="4 5" key="1">
    <citation type="submission" date="2024-02" db="EMBL/GenBank/DDBJ databases">
        <title>Bacteria isolated from the canopy kelp, Nereocystis luetkeana.</title>
        <authorList>
            <person name="Pfister C.A."/>
            <person name="Younker I.T."/>
            <person name="Light S.H."/>
        </authorList>
    </citation>
    <scope>NUCLEOTIDE SEQUENCE [LARGE SCALE GENOMIC DNA]</scope>
    <source>
        <strain evidence="4 5">TI.1.05</strain>
    </source>
</reference>
<keyword evidence="3" id="KW-0175">Coiled coil</keyword>
<proteinExistence type="inferred from homology"/>
<evidence type="ECO:0000313" key="5">
    <source>
        <dbReference type="Proteomes" id="UP001369082"/>
    </source>
</evidence>
<dbReference type="RefSeq" id="WP_341598263.1">
    <property type="nucleotide sequence ID" value="NZ_JBAKAZ010000042.1"/>
</dbReference>
<keyword evidence="2" id="KW-0812">Transmembrane</keyword>
<dbReference type="EMBL" id="JBAKAZ010000042">
    <property type="protein sequence ID" value="MEL0630133.1"/>
    <property type="molecule type" value="Genomic_DNA"/>
</dbReference>
<protein>
    <submittedName>
        <fullName evidence="4">Efflux transporter outer membrane subunit</fullName>
    </submittedName>
</protein>
<sequence length="517" mass="57141">MNSVHFFCQQTVLNGSVQSLVGEVAENSLQGQFMSFYETKSIPSTPTGKAFAIAIVIVSLSACSVGPDYSVAENTINIPQWADTTNQADGLVIASKVVNSDWWKIFQDPLLTSLEKELATKNLDIQLAMNRIEESRSLLGITKSEQLPNLGLGGNYSRYGLSENGKFAALGAPTQANNFWQVGFDASWELDLWGKFARSNESAMAQLMATQYEQQGVYVAISAQLARIYLQLRGVQAQIDLTEKNLQIAKRTVELTESRERNGVGTRFETSTSLAQLASIKAMMPELKQRRSKLMNAMALLLGEQPHSLDERLKDVIPLPVLAKEIPVGVPSELAHRRPDILTAEAELHAATAEIGVAKANFYPRIAINGQIGGEAFEYTDLGSWSSRFFSIGPSVYLPIFQGGKLTQKLELTEIKQKSAAIRYRQTVLNAWHEVDDALSYTAAQVQQHKDLTIAYQQHKRAFDVAERNFQEGVSDYLQVLTAQKDVLLSETKLNLNKTQSTLSLVNLYKALGGGWN</sequence>
<gene>
    <name evidence="4" type="ORF">V6256_11010</name>
</gene>
<keyword evidence="2" id="KW-0449">Lipoprotein</keyword>
<dbReference type="Proteomes" id="UP001369082">
    <property type="component" value="Unassembled WGS sequence"/>
</dbReference>
<dbReference type="SUPFAM" id="SSF56954">
    <property type="entry name" value="Outer membrane efflux proteins (OEP)"/>
    <property type="match status" value="1"/>
</dbReference>
<dbReference type="PANTHER" id="PTHR30203:SF25">
    <property type="entry name" value="OUTER MEMBRANE PROTEIN-RELATED"/>
    <property type="match status" value="1"/>
</dbReference>
<feature type="coiled-coil region" evidence="3">
    <location>
        <begin position="232"/>
        <end position="259"/>
    </location>
</feature>
<keyword evidence="2" id="KW-0564">Palmitate</keyword>
<comment type="similarity">
    <text evidence="1 2">Belongs to the outer membrane factor (OMF) (TC 1.B.17) family.</text>
</comment>
<dbReference type="Gene3D" id="2.20.200.10">
    <property type="entry name" value="Outer membrane efflux proteins (OEP)"/>
    <property type="match status" value="1"/>
</dbReference>
<dbReference type="Gene3D" id="1.20.1600.10">
    <property type="entry name" value="Outer membrane efflux proteins (OEP)"/>
    <property type="match status" value="1"/>
</dbReference>
<organism evidence="4 5">
    <name type="scientific">Psychromonas aquatilis</name>
    <dbReference type="NCBI Taxonomy" id="2005072"/>
    <lineage>
        <taxon>Bacteria</taxon>
        <taxon>Pseudomonadati</taxon>
        <taxon>Pseudomonadota</taxon>
        <taxon>Gammaproteobacteria</taxon>
        <taxon>Alteromonadales</taxon>
        <taxon>Psychromonadaceae</taxon>
        <taxon>Psychromonas</taxon>
    </lineage>
</organism>
<dbReference type="InterPro" id="IPR010131">
    <property type="entry name" value="MdtP/NodT-like"/>
</dbReference>
<keyword evidence="2" id="KW-1134">Transmembrane beta strand</keyword>